<gene>
    <name evidence="3" type="ORF">MU0050_004608</name>
</gene>
<dbReference type="Proteomes" id="UP001190466">
    <property type="component" value="Chromosome"/>
</dbReference>
<dbReference type="InterPro" id="IPR053173">
    <property type="entry name" value="SAM-binding_MTase"/>
</dbReference>
<dbReference type="EC" id="2.1.-.-" evidence="3"/>
<feature type="domain" description="Methyltransferase" evidence="1">
    <location>
        <begin position="179"/>
        <end position="285"/>
    </location>
</feature>
<protein>
    <submittedName>
        <fullName evidence="3">Class I SAM-dependent methyltransferase</fullName>
        <ecNumber evidence="3">2.1.-.-</ecNumber>
    </submittedName>
</protein>
<dbReference type="GO" id="GO:0032259">
    <property type="term" value="P:methylation"/>
    <property type="evidence" value="ECO:0007669"/>
    <property type="project" value="UniProtKB-KW"/>
</dbReference>
<reference evidence="3 4" key="1">
    <citation type="submission" date="2023-08" db="EMBL/GenBank/DDBJ databases">
        <authorList>
            <person name="Folkvardsen B D."/>
            <person name="Norman A."/>
        </authorList>
    </citation>
    <scope>NUCLEOTIDE SEQUENCE [LARGE SCALE GENOMIC DNA]</scope>
    <source>
        <strain evidence="3 4">Mu0050</strain>
    </source>
</reference>
<dbReference type="InterPro" id="IPR036390">
    <property type="entry name" value="WH_DNA-bd_sf"/>
</dbReference>
<dbReference type="SUPFAM" id="SSF53335">
    <property type="entry name" value="S-adenosyl-L-methionine-dependent methyltransferases"/>
    <property type="match status" value="1"/>
</dbReference>
<name>A0ABM9MK04_9MYCO</name>
<organism evidence="3 4">
    <name type="scientific">[Mycobacterium] wendilense</name>
    <dbReference type="NCBI Taxonomy" id="3064284"/>
    <lineage>
        <taxon>Bacteria</taxon>
        <taxon>Bacillati</taxon>
        <taxon>Actinomycetota</taxon>
        <taxon>Actinomycetes</taxon>
        <taxon>Mycobacteriales</taxon>
        <taxon>Mycobacteriaceae</taxon>
        <taxon>Mycolicibacter</taxon>
    </lineage>
</organism>
<dbReference type="InterPro" id="IPR025714">
    <property type="entry name" value="Methyltranfer_dom"/>
</dbReference>
<evidence type="ECO:0000313" key="3">
    <source>
        <dbReference type="EMBL" id="CAJ1587089.1"/>
    </source>
</evidence>
<evidence type="ECO:0000259" key="1">
    <source>
        <dbReference type="Pfam" id="PF13847"/>
    </source>
</evidence>
<evidence type="ECO:0000313" key="4">
    <source>
        <dbReference type="Proteomes" id="UP001190466"/>
    </source>
</evidence>
<dbReference type="SUPFAM" id="SSF46785">
    <property type="entry name" value="Winged helix' DNA-binding domain"/>
    <property type="match status" value="1"/>
</dbReference>
<accession>A0ABM9MK04</accession>
<dbReference type="EMBL" id="OY726395">
    <property type="protein sequence ID" value="CAJ1587089.1"/>
    <property type="molecule type" value="Genomic_DNA"/>
</dbReference>
<dbReference type="InterPro" id="IPR048711">
    <property type="entry name" value="WHD_Rv2258c"/>
</dbReference>
<dbReference type="Pfam" id="PF13847">
    <property type="entry name" value="Methyltransf_31"/>
    <property type="match status" value="1"/>
</dbReference>
<sequence length="359" mass="37862">MTTQNAAPAVDPDKLMAFVFRAVEETGAALNCALVVMGDRLGYYRSLAEHGASTPAELAQRTGTEEHYAREWLNAQAAGSFVTYQPDTGRYHLPPEQAVALTDETSPAFVGGLFQIAHGTATDAADVIAAARAGNGVAWGDHNSDVHVGCERFFRPTYNAHLVSDWLPALDGVVGKLGSGAAVVDIGCGHGSSTILMAQVFPASSFLGVDYHRESIATAQQRAADAAPGAQISFQAADVAAVTGGPYDLVTMFDCLHDMGDPVGAARRIREIIADDGTWMIVEPAAGDHVEDNLNPIGRAYYGFSTLLCTPSSLAQPVGLALGTQAGPARIRDVVTQAGFTRFRLAANTPFNNVFEVRP</sequence>
<proteinExistence type="predicted"/>
<keyword evidence="4" id="KW-1185">Reference proteome</keyword>
<dbReference type="GO" id="GO:0008168">
    <property type="term" value="F:methyltransferase activity"/>
    <property type="evidence" value="ECO:0007669"/>
    <property type="project" value="UniProtKB-KW"/>
</dbReference>
<dbReference type="PANTHER" id="PTHR45128:SF2">
    <property type="entry name" value="METHYLTRANSFERASE DOMAIN-CONTAINING PROTEIN"/>
    <property type="match status" value="1"/>
</dbReference>
<feature type="domain" description="S-adenosylmethionine-dependent methyltransferase Rv2258c-like winged HTH" evidence="2">
    <location>
        <begin position="34"/>
        <end position="102"/>
    </location>
</feature>
<dbReference type="PANTHER" id="PTHR45128">
    <property type="entry name" value="METHYLTRANSFERASE TYPE 11"/>
    <property type="match status" value="1"/>
</dbReference>
<dbReference type="RefSeq" id="WP_316512902.1">
    <property type="nucleotide sequence ID" value="NZ_OY726395.1"/>
</dbReference>
<keyword evidence="3" id="KW-0489">Methyltransferase</keyword>
<evidence type="ECO:0000259" key="2">
    <source>
        <dbReference type="Pfam" id="PF21320"/>
    </source>
</evidence>
<dbReference type="Gene3D" id="3.40.50.150">
    <property type="entry name" value="Vaccinia Virus protein VP39"/>
    <property type="match status" value="1"/>
</dbReference>
<dbReference type="CDD" id="cd02440">
    <property type="entry name" value="AdoMet_MTases"/>
    <property type="match status" value="1"/>
</dbReference>
<dbReference type="Pfam" id="PF21320">
    <property type="entry name" value="WHD_Rv2258c"/>
    <property type="match status" value="1"/>
</dbReference>
<keyword evidence="3" id="KW-0808">Transferase</keyword>
<dbReference type="InterPro" id="IPR029063">
    <property type="entry name" value="SAM-dependent_MTases_sf"/>
</dbReference>